<keyword evidence="1" id="KW-0472">Membrane</keyword>
<sequence length="135" mass="15136">IRYIVYLPKTIELSSVLVLDVITLVHLRLAHSKVTTIQANTISASARAVEIRLFKQAFSQSIPLLVTFVCFAVINPQLSDGFAKFLTTTFVWHLAHGFDGLIIDLFHTRLNLFRKRKENSRSIAASSSHSPTTII</sequence>
<evidence type="ECO:0000313" key="3">
    <source>
        <dbReference type="EMBL" id="GMS94561.1"/>
    </source>
</evidence>
<feature type="transmembrane region" description="Helical" evidence="1">
    <location>
        <begin position="57"/>
        <end position="78"/>
    </location>
</feature>
<feature type="non-terminal residue" evidence="3">
    <location>
        <position position="1"/>
    </location>
</feature>
<dbReference type="InterPro" id="IPR019430">
    <property type="entry name" value="7TM_GPCR_serpentine_rcpt_Srx"/>
</dbReference>
<keyword evidence="1" id="KW-0812">Transmembrane</keyword>
<feature type="transmembrane region" description="Helical" evidence="1">
    <location>
        <begin position="90"/>
        <end position="107"/>
    </location>
</feature>
<dbReference type="Pfam" id="PF10328">
    <property type="entry name" value="7TM_GPCR_Srx"/>
    <property type="match status" value="1"/>
</dbReference>
<dbReference type="PANTHER" id="PTHR23017">
    <property type="entry name" value="SERPENTINE RECEPTOR, CLASS X"/>
    <property type="match status" value="1"/>
</dbReference>
<reference evidence="3" key="1">
    <citation type="submission" date="2023-10" db="EMBL/GenBank/DDBJ databases">
        <title>Genome assembly of Pristionchus species.</title>
        <authorList>
            <person name="Yoshida K."/>
            <person name="Sommer R.J."/>
        </authorList>
    </citation>
    <scope>NUCLEOTIDE SEQUENCE</scope>
    <source>
        <strain evidence="3">RS0144</strain>
    </source>
</reference>
<name>A0AAV5TJU3_9BILA</name>
<protein>
    <recommendedName>
        <fullName evidence="2">7TM GPCR serpentine receptor class x (Srx) domain-containing protein</fullName>
    </recommendedName>
</protein>
<comment type="caution">
    <text evidence="3">The sequence shown here is derived from an EMBL/GenBank/DDBJ whole genome shotgun (WGS) entry which is preliminary data.</text>
</comment>
<proteinExistence type="predicted"/>
<dbReference type="AlphaFoldDB" id="A0AAV5TJU3"/>
<gene>
    <name evidence="3" type="ORF">PENTCL1PPCAC_16736</name>
</gene>
<keyword evidence="4" id="KW-1185">Reference proteome</keyword>
<evidence type="ECO:0000256" key="1">
    <source>
        <dbReference type="SAM" id="Phobius"/>
    </source>
</evidence>
<evidence type="ECO:0000313" key="4">
    <source>
        <dbReference type="Proteomes" id="UP001432027"/>
    </source>
</evidence>
<dbReference type="Proteomes" id="UP001432027">
    <property type="component" value="Unassembled WGS sequence"/>
</dbReference>
<keyword evidence="1" id="KW-1133">Transmembrane helix</keyword>
<dbReference type="PANTHER" id="PTHR23017:SF3">
    <property type="entry name" value="G-PROTEIN COUPLED RECEPTORS FAMILY 1 PROFILE DOMAIN-CONTAINING PROTEIN"/>
    <property type="match status" value="1"/>
</dbReference>
<organism evidence="3 4">
    <name type="scientific">Pristionchus entomophagus</name>
    <dbReference type="NCBI Taxonomy" id="358040"/>
    <lineage>
        <taxon>Eukaryota</taxon>
        <taxon>Metazoa</taxon>
        <taxon>Ecdysozoa</taxon>
        <taxon>Nematoda</taxon>
        <taxon>Chromadorea</taxon>
        <taxon>Rhabditida</taxon>
        <taxon>Rhabditina</taxon>
        <taxon>Diplogasteromorpha</taxon>
        <taxon>Diplogasteroidea</taxon>
        <taxon>Neodiplogasteridae</taxon>
        <taxon>Pristionchus</taxon>
    </lineage>
</organism>
<feature type="domain" description="7TM GPCR serpentine receptor class x (Srx)" evidence="2">
    <location>
        <begin position="15"/>
        <end position="107"/>
    </location>
</feature>
<accession>A0AAV5TJU3</accession>
<dbReference type="EMBL" id="BTSX01000004">
    <property type="protein sequence ID" value="GMS94561.1"/>
    <property type="molecule type" value="Genomic_DNA"/>
</dbReference>
<evidence type="ECO:0000259" key="2">
    <source>
        <dbReference type="Pfam" id="PF10328"/>
    </source>
</evidence>